<dbReference type="AlphaFoldDB" id="A0A1X0NUH2"/>
<dbReference type="OrthoDB" id="244294at2759"/>
<name>A0A1X0NUH2_9TRYP</name>
<accession>A0A1X0NUH2</accession>
<dbReference type="GeneID" id="39985992"/>
<evidence type="ECO:0000313" key="3">
    <source>
        <dbReference type="EMBL" id="ORC88261.1"/>
    </source>
</evidence>
<proteinExistence type="predicted"/>
<feature type="coiled-coil region" evidence="1">
    <location>
        <begin position="615"/>
        <end position="642"/>
    </location>
</feature>
<keyword evidence="4" id="KW-1185">Reference proteome</keyword>
<protein>
    <recommendedName>
        <fullName evidence="5">Kinesin motor domain-containing protein</fullName>
    </recommendedName>
</protein>
<evidence type="ECO:0000256" key="2">
    <source>
        <dbReference type="SAM" id="MobiDB-lite"/>
    </source>
</evidence>
<comment type="caution">
    <text evidence="3">The sequence shown here is derived from an EMBL/GenBank/DDBJ whole genome shotgun (WGS) entry which is preliminary data.</text>
</comment>
<evidence type="ECO:0000256" key="1">
    <source>
        <dbReference type="SAM" id="Coils"/>
    </source>
</evidence>
<feature type="compositionally biased region" description="Basic and acidic residues" evidence="2">
    <location>
        <begin position="563"/>
        <end position="577"/>
    </location>
</feature>
<dbReference type="RefSeq" id="XP_028882327.1">
    <property type="nucleotide sequence ID" value="XM_029026212.1"/>
</dbReference>
<feature type="region of interest" description="Disordered" evidence="2">
    <location>
        <begin position="563"/>
        <end position="615"/>
    </location>
</feature>
<reference evidence="3 4" key="1">
    <citation type="submission" date="2017-03" db="EMBL/GenBank/DDBJ databases">
        <title>An alternative strategy for trypanosome survival in the mammalian bloodstream revealed through genome and transcriptome analysis of the ubiquitous bovine parasite Trypanosoma (Megatrypanum) theileri.</title>
        <authorList>
            <person name="Kelly S."/>
            <person name="Ivens A."/>
            <person name="Mott A."/>
            <person name="O'Neill E."/>
            <person name="Emms D."/>
            <person name="Macleod O."/>
            <person name="Voorheis P."/>
            <person name="Matthews J."/>
            <person name="Matthews K."/>
            <person name="Carrington M."/>
        </authorList>
    </citation>
    <scope>NUCLEOTIDE SEQUENCE [LARGE SCALE GENOMIC DNA]</scope>
    <source>
        <strain evidence="3">Edinburgh</strain>
    </source>
</reference>
<organism evidence="3 4">
    <name type="scientific">Trypanosoma theileri</name>
    <dbReference type="NCBI Taxonomy" id="67003"/>
    <lineage>
        <taxon>Eukaryota</taxon>
        <taxon>Discoba</taxon>
        <taxon>Euglenozoa</taxon>
        <taxon>Kinetoplastea</taxon>
        <taxon>Metakinetoplastina</taxon>
        <taxon>Trypanosomatida</taxon>
        <taxon>Trypanosomatidae</taxon>
        <taxon>Trypanosoma</taxon>
    </lineage>
</organism>
<sequence length="868" mass="96247">MNMSLRTFCIIPHESRDDNFFDAVFEDGLRVLHSGRLHSLSLSHVLSPAHDIVGHVVGPLLEQVRQGGNATLIVAIPDDENGEGDANGMNSSNSSNNTAAYESHNGGGKITSGEELEVAFELYAHFIPLLFRAAEQCCFARVSAVAFRVDGKTVYDLLQQREVRGVGEAQYHVVEREGSSSRWGAILRFLQDFPPALVGPSSSSSSSSFSSSVVVVRVELAGYGAVGVVRAGGGADALQQFDRLLRSGGGRTFPPRGPLTAALRNAVPPAARTHFVGIPTPRTAPRGTMRLLRCMAELCRETVATPRGHAASLNESVKPQKEEEEEEQQQRQQQQQQLQQKQQVKQKDPKEHPYAWSGELFVDPSQCLRPISSKRCNTHGPNWDWGTARPEHTPRDGNITKSHTSPILVTGEEKEKTVDNVTSQNSREQALVSRAAALDRTNRELVAALSSAKAEVKHLMEMQQVSQEALRQKQDALLSLTASSEKAKEENVDYAKLVPRLLRKVKDLEKERDSLRETIKEQEVKNSNIQEAYQKLQDQFQRLQKEMKAMSKKETQRLREQALKRIGTTEDRNESLNKSRKGSSHIQTRRKSKSPVVESSRRSRSASITPPVESGSSLLEAIEELRERNTSLETELRELRSQKTIAAIPTSDCNNGVNHIRNDSSNLAPGGGSAKPVVRCSSCDLTKRHLQRLSEEFERTCKEKERLQCLLTDRSFQSSNLLGGVTTTTTTPTTTKALRDAVSIVATSIMAGCESLRTQLEHLETEVQRHGRKSFQDSFPSGVFREHMEALAAVSAAVQDINSRRYRGVENYERIVPSCATAADTEQMSSVLSFEVERGTRLRAFIPTFAQLSVATEHLRMRVFPAES</sequence>
<dbReference type="EMBL" id="NBCO01000017">
    <property type="protein sequence ID" value="ORC88261.1"/>
    <property type="molecule type" value="Genomic_DNA"/>
</dbReference>
<feature type="compositionally biased region" description="Basic residues" evidence="2">
    <location>
        <begin position="578"/>
        <end position="593"/>
    </location>
</feature>
<dbReference type="Proteomes" id="UP000192257">
    <property type="component" value="Unassembled WGS sequence"/>
</dbReference>
<keyword evidence="1" id="KW-0175">Coiled coil</keyword>
<feature type="compositionally biased region" description="Low complexity" evidence="2">
    <location>
        <begin position="330"/>
        <end position="343"/>
    </location>
</feature>
<feature type="region of interest" description="Disordered" evidence="2">
    <location>
        <begin position="81"/>
        <end position="106"/>
    </location>
</feature>
<evidence type="ECO:0000313" key="4">
    <source>
        <dbReference type="Proteomes" id="UP000192257"/>
    </source>
</evidence>
<evidence type="ECO:0008006" key="5">
    <source>
        <dbReference type="Google" id="ProtNLM"/>
    </source>
</evidence>
<feature type="region of interest" description="Disordered" evidence="2">
    <location>
        <begin position="306"/>
        <end position="351"/>
    </location>
</feature>
<dbReference type="VEuPathDB" id="TriTrypDB:TM35_000171330"/>
<gene>
    <name evidence="3" type="ORF">TM35_000171330</name>
</gene>
<feature type="coiled-coil region" evidence="1">
    <location>
        <begin position="470"/>
        <end position="553"/>
    </location>
</feature>